<proteinExistence type="predicted"/>
<evidence type="ECO:0000313" key="2">
    <source>
        <dbReference type="EMBL" id="MXP15321.1"/>
    </source>
</evidence>
<evidence type="ECO:0000313" key="3">
    <source>
        <dbReference type="Proteomes" id="UP000473531"/>
    </source>
</evidence>
<dbReference type="EMBL" id="WTYU01000002">
    <property type="protein sequence ID" value="MXP15321.1"/>
    <property type="molecule type" value="Genomic_DNA"/>
</dbReference>
<name>A0A6L7GKX4_9SPHN</name>
<dbReference type="AlphaFoldDB" id="A0A6L7GKX4"/>
<dbReference type="OrthoDB" id="9806994at2"/>
<organism evidence="2 3">
    <name type="scientific">Allopontixanthobacter confluentis</name>
    <dbReference type="NCBI Taxonomy" id="1849021"/>
    <lineage>
        <taxon>Bacteria</taxon>
        <taxon>Pseudomonadati</taxon>
        <taxon>Pseudomonadota</taxon>
        <taxon>Alphaproteobacteria</taxon>
        <taxon>Sphingomonadales</taxon>
        <taxon>Erythrobacteraceae</taxon>
        <taxon>Allopontixanthobacter</taxon>
    </lineage>
</organism>
<protein>
    <submittedName>
        <fullName evidence="2">Helix-turn-helix domain-containing protein</fullName>
    </submittedName>
</protein>
<gene>
    <name evidence="2" type="ORF">GRI44_11235</name>
</gene>
<dbReference type="Pfam" id="PF12728">
    <property type="entry name" value="HTH_17"/>
    <property type="match status" value="1"/>
</dbReference>
<feature type="domain" description="Helix-turn-helix" evidence="1">
    <location>
        <begin position="9"/>
        <end position="57"/>
    </location>
</feature>
<dbReference type="Proteomes" id="UP000473531">
    <property type="component" value="Unassembled WGS sequence"/>
</dbReference>
<dbReference type="InterPro" id="IPR009061">
    <property type="entry name" value="DNA-bd_dom_put_sf"/>
</dbReference>
<evidence type="ECO:0000259" key="1">
    <source>
        <dbReference type="Pfam" id="PF12728"/>
    </source>
</evidence>
<dbReference type="RefSeq" id="WP_100261414.1">
    <property type="nucleotide sequence ID" value="NZ_WTYU01000002.1"/>
</dbReference>
<comment type="caution">
    <text evidence="2">The sequence shown here is derived from an EMBL/GenBank/DDBJ whole genome shotgun (WGS) entry which is preliminary data.</text>
</comment>
<accession>A0A6L7GKX4</accession>
<dbReference type="SUPFAM" id="SSF46955">
    <property type="entry name" value="Putative DNA-binding domain"/>
    <property type="match status" value="1"/>
</dbReference>
<keyword evidence="3" id="KW-1185">Reference proteome</keyword>
<reference evidence="2 3" key="1">
    <citation type="submission" date="2019-12" db="EMBL/GenBank/DDBJ databases">
        <title>Genomic-based taxomic classification of the family Erythrobacteraceae.</title>
        <authorList>
            <person name="Xu L."/>
        </authorList>
    </citation>
    <scope>NUCLEOTIDE SEQUENCE [LARGE SCALE GENOMIC DNA]</scope>
    <source>
        <strain evidence="2 3">KCTC 52259</strain>
    </source>
</reference>
<sequence>MIITPDGRLTRSHAARYLGVAPQTLANWHTQGRGPKSFKIGGRAFYRRDDIDAYIAETISGQ</sequence>
<dbReference type="InterPro" id="IPR041657">
    <property type="entry name" value="HTH_17"/>
</dbReference>